<dbReference type="GeneID" id="85446658"/>
<evidence type="ECO:0000313" key="2">
    <source>
        <dbReference type="EMBL" id="KAK1566113.1"/>
    </source>
</evidence>
<dbReference type="AlphaFoldDB" id="A0AAD8PJY9"/>
<dbReference type="SUPFAM" id="SSF54001">
    <property type="entry name" value="Cysteine proteinases"/>
    <property type="match status" value="1"/>
</dbReference>
<name>A0AAD8PJY9_9PEZI</name>
<reference evidence="2" key="1">
    <citation type="submission" date="2021-06" db="EMBL/GenBank/DDBJ databases">
        <title>Comparative genomics, transcriptomics and evolutionary studies reveal genomic signatures of adaptation to plant cell wall in hemibiotrophic fungi.</title>
        <authorList>
            <consortium name="DOE Joint Genome Institute"/>
            <person name="Baroncelli R."/>
            <person name="Diaz J.F."/>
            <person name="Benocci T."/>
            <person name="Peng M."/>
            <person name="Battaglia E."/>
            <person name="Haridas S."/>
            <person name="Andreopoulos W."/>
            <person name="Labutti K."/>
            <person name="Pangilinan J."/>
            <person name="Floch G.L."/>
            <person name="Makela M.R."/>
            <person name="Henrissat B."/>
            <person name="Grigoriev I.V."/>
            <person name="Crouch J.A."/>
            <person name="De Vries R.P."/>
            <person name="Sukno S.A."/>
            <person name="Thon M.R."/>
        </authorList>
    </citation>
    <scope>NUCLEOTIDE SEQUENCE</scope>
    <source>
        <strain evidence="2">CBS 125086</strain>
    </source>
</reference>
<dbReference type="EMBL" id="JAHLJV010000161">
    <property type="protein sequence ID" value="KAK1566113.1"/>
    <property type="molecule type" value="Genomic_DNA"/>
</dbReference>
<organism evidence="2 3">
    <name type="scientific">Colletotrichum navitas</name>
    <dbReference type="NCBI Taxonomy" id="681940"/>
    <lineage>
        <taxon>Eukaryota</taxon>
        <taxon>Fungi</taxon>
        <taxon>Dikarya</taxon>
        <taxon>Ascomycota</taxon>
        <taxon>Pezizomycotina</taxon>
        <taxon>Sordariomycetes</taxon>
        <taxon>Hypocreomycetidae</taxon>
        <taxon>Glomerellales</taxon>
        <taxon>Glomerellaceae</taxon>
        <taxon>Colletotrichum</taxon>
        <taxon>Colletotrichum graminicola species complex</taxon>
    </lineage>
</organism>
<dbReference type="RefSeq" id="XP_060407333.1">
    <property type="nucleotide sequence ID" value="XM_060562418.1"/>
</dbReference>
<dbReference type="Proteomes" id="UP001230504">
    <property type="component" value="Unassembled WGS sequence"/>
</dbReference>
<keyword evidence="3" id="KW-1185">Reference proteome</keyword>
<comment type="caution">
    <text evidence="2">The sequence shown here is derived from an EMBL/GenBank/DDBJ whole genome shotgun (WGS) entry which is preliminary data.</text>
</comment>
<proteinExistence type="predicted"/>
<sequence length="187" mass="21167">MASNPKDQSQPRRRRTTEDRVRNALNNGVTPSFFRWVMQAHPRSGLLPDDATMDSKDATDIETSQDIRGTRADHPFDIPDDEDEEWQQGLTASDLEGAKKDILPSYNANDPNKLYRTKRRMDLIVTRNARGRAPQQRNGYDCGLHVIRNAEMATRPAGVDADLPAPPVEPDLLRAHYRKMVEDMTVG</sequence>
<evidence type="ECO:0000313" key="3">
    <source>
        <dbReference type="Proteomes" id="UP001230504"/>
    </source>
</evidence>
<accession>A0AAD8PJY9</accession>
<gene>
    <name evidence="2" type="ORF">LY79DRAFT_644358</name>
</gene>
<evidence type="ECO:0000256" key="1">
    <source>
        <dbReference type="SAM" id="MobiDB-lite"/>
    </source>
</evidence>
<dbReference type="Gene3D" id="1.10.418.20">
    <property type="match status" value="1"/>
</dbReference>
<dbReference type="InterPro" id="IPR038765">
    <property type="entry name" value="Papain-like_cys_pep_sf"/>
</dbReference>
<protein>
    <submittedName>
        <fullName evidence="2">Uncharacterized protein</fullName>
    </submittedName>
</protein>
<feature type="region of interest" description="Disordered" evidence="1">
    <location>
        <begin position="1"/>
        <end position="26"/>
    </location>
</feature>